<dbReference type="EMBL" id="BART01013562">
    <property type="protein sequence ID" value="GAG78498.1"/>
    <property type="molecule type" value="Genomic_DNA"/>
</dbReference>
<comment type="caution">
    <text evidence="2">The sequence shown here is derived from an EMBL/GenBank/DDBJ whole genome shotgun (WGS) entry which is preliminary data.</text>
</comment>
<protein>
    <recommendedName>
        <fullName evidence="1">VOC domain-containing protein</fullName>
    </recommendedName>
</protein>
<sequence>MDTNDLEDGSVTFWYSGASCDIVLGDGTFSKTYQDITPRTHRLMFDTDLYTAMADRAIADDETLTWGTDLDITSNWDDTNSILTFTTDTDGHAIEFGTSGDSLNMDFRIYVGDGVGFLIDEGLLTLTIAGLDIHLNESSNKDTDINTGTSSGATTIGNATAGGGVTTHSIADSTFQVTSPGAGIDLLLTQS</sequence>
<dbReference type="InterPro" id="IPR037523">
    <property type="entry name" value="VOC_core"/>
</dbReference>
<gene>
    <name evidence="2" type="ORF">S01H4_27652</name>
</gene>
<dbReference type="PROSITE" id="PS51819">
    <property type="entry name" value="VOC"/>
    <property type="match status" value="1"/>
</dbReference>
<organism evidence="2">
    <name type="scientific">marine sediment metagenome</name>
    <dbReference type="NCBI Taxonomy" id="412755"/>
    <lineage>
        <taxon>unclassified sequences</taxon>
        <taxon>metagenomes</taxon>
        <taxon>ecological metagenomes</taxon>
    </lineage>
</organism>
<name>X1B2P2_9ZZZZ</name>
<accession>X1B2P2</accession>
<evidence type="ECO:0000259" key="1">
    <source>
        <dbReference type="PROSITE" id="PS51819"/>
    </source>
</evidence>
<feature type="domain" description="VOC" evidence="1">
    <location>
        <begin position="1"/>
        <end position="99"/>
    </location>
</feature>
<reference evidence="2" key="1">
    <citation type="journal article" date="2014" name="Front. Microbiol.">
        <title>High frequency of phylogenetically diverse reductive dehalogenase-homologous genes in deep subseafloor sedimentary metagenomes.</title>
        <authorList>
            <person name="Kawai M."/>
            <person name="Futagami T."/>
            <person name="Toyoda A."/>
            <person name="Takaki Y."/>
            <person name="Nishi S."/>
            <person name="Hori S."/>
            <person name="Arai W."/>
            <person name="Tsubouchi T."/>
            <person name="Morono Y."/>
            <person name="Uchiyama I."/>
            <person name="Ito T."/>
            <person name="Fujiyama A."/>
            <person name="Inagaki F."/>
            <person name="Takami H."/>
        </authorList>
    </citation>
    <scope>NUCLEOTIDE SEQUENCE</scope>
    <source>
        <strain evidence="2">Expedition CK06-06</strain>
    </source>
</reference>
<evidence type="ECO:0000313" key="2">
    <source>
        <dbReference type="EMBL" id="GAG78498.1"/>
    </source>
</evidence>
<proteinExistence type="predicted"/>
<feature type="non-terminal residue" evidence="2">
    <location>
        <position position="191"/>
    </location>
</feature>
<dbReference type="AlphaFoldDB" id="X1B2P2"/>